<gene>
    <name evidence="6" type="ORF">SCAR479_06617</name>
</gene>
<keyword evidence="2" id="KW-0378">Hydrolase</keyword>
<dbReference type="SUPFAM" id="SSF52540">
    <property type="entry name" value="P-loop containing nucleoside triphosphate hydrolases"/>
    <property type="match status" value="2"/>
</dbReference>
<reference evidence="6 7" key="1">
    <citation type="submission" date="2024-02" db="EMBL/GenBank/DDBJ databases">
        <title>First draft genome assembly of two strains of Seiridium cardinale.</title>
        <authorList>
            <person name="Emiliani G."/>
            <person name="Scali E."/>
        </authorList>
    </citation>
    <scope>NUCLEOTIDE SEQUENCE [LARGE SCALE GENOMIC DNA]</scope>
    <source>
        <strain evidence="6 7">BM-138-000479</strain>
    </source>
</reference>
<dbReference type="InterPro" id="IPR014001">
    <property type="entry name" value="Helicase_ATP-bd"/>
</dbReference>
<evidence type="ECO:0000256" key="3">
    <source>
        <dbReference type="ARBA" id="ARBA00022840"/>
    </source>
</evidence>
<comment type="caution">
    <text evidence="6">The sequence shown here is derived from an EMBL/GenBank/DDBJ whole genome shotgun (WGS) entry which is preliminary data.</text>
</comment>
<dbReference type="PROSITE" id="PS51192">
    <property type="entry name" value="HELICASE_ATP_BIND_1"/>
    <property type="match status" value="1"/>
</dbReference>
<dbReference type="PANTHER" id="PTHR45626:SF22">
    <property type="entry name" value="DNA REPAIR PROTEIN RAD5"/>
    <property type="match status" value="1"/>
</dbReference>
<feature type="domain" description="Helicase ATP-binding" evidence="4">
    <location>
        <begin position="269"/>
        <end position="453"/>
    </location>
</feature>
<dbReference type="Pfam" id="PF00176">
    <property type="entry name" value="SNF2-rel_dom"/>
    <property type="match status" value="1"/>
</dbReference>
<evidence type="ECO:0000313" key="7">
    <source>
        <dbReference type="Proteomes" id="UP001465668"/>
    </source>
</evidence>
<dbReference type="PROSITE" id="PS51194">
    <property type="entry name" value="HELICASE_CTER"/>
    <property type="match status" value="1"/>
</dbReference>
<dbReference type="InterPro" id="IPR001650">
    <property type="entry name" value="Helicase_C-like"/>
</dbReference>
<dbReference type="Pfam" id="PF00271">
    <property type="entry name" value="Helicase_C"/>
    <property type="match status" value="1"/>
</dbReference>
<dbReference type="InterPro" id="IPR000330">
    <property type="entry name" value="SNF2_N"/>
</dbReference>
<keyword evidence="7" id="KW-1185">Reference proteome</keyword>
<organism evidence="6 7">
    <name type="scientific">Seiridium cardinale</name>
    <dbReference type="NCBI Taxonomy" id="138064"/>
    <lineage>
        <taxon>Eukaryota</taxon>
        <taxon>Fungi</taxon>
        <taxon>Dikarya</taxon>
        <taxon>Ascomycota</taxon>
        <taxon>Pezizomycotina</taxon>
        <taxon>Sordariomycetes</taxon>
        <taxon>Xylariomycetidae</taxon>
        <taxon>Amphisphaeriales</taxon>
        <taxon>Sporocadaceae</taxon>
        <taxon>Seiridium</taxon>
    </lineage>
</organism>
<evidence type="ECO:0000259" key="5">
    <source>
        <dbReference type="PROSITE" id="PS51194"/>
    </source>
</evidence>
<dbReference type="InterPro" id="IPR027417">
    <property type="entry name" value="P-loop_NTPase"/>
</dbReference>
<evidence type="ECO:0000256" key="2">
    <source>
        <dbReference type="ARBA" id="ARBA00022801"/>
    </source>
</evidence>
<evidence type="ECO:0000256" key="1">
    <source>
        <dbReference type="ARBA" id="ARBA00022741"/>
    </source>
</evidence>
<dbReference type="CDD" id="cd18793">
    <property type="entry name" value="SF2_C_SNF"/>
    <property type="match status" value="1"/>
</dbReference>
<feature type="domain" description="Helicase C-terminal" evidence="5">
    <location>
        <begin position="687"/>
        <end position="815"/>
    </location>
</feature>
<dbReference type="Gene3D" id="3.40.50.10810">
    <property type="entry name" value="Tandem AAA-ATPase domain"/>
    <property type="match status" value="1"/>
</dbReference>
<dbReference type="Gene3D" id="3.40.50.300">
    <property type="entry name" value="P-loop containing nucleotide triphosphate hydrolases"/>
    <property type="match status" value="1"/>
</dbReference>
<protein>
    <submittedName>
        <fullName evidence="6">Helicase ATP-binding domain-containing protein</fullName>
    </submittedName>
</protein>
<keyword evidence="6" id="KW-0347">Helicase</keyword>
<proteinExistence type="predicted"/>
<dbReference type="EMBL" id="JARVKM010000026">
    <property type="protein sequence ID" value="KAK9776572.1"/>
    <property type="molecule type" value="Genomic_DNA"/>
</dbReference>
<name>A0ABR2XSA5_9PEZI</name>
<keyword evidence="1" id="KW-0547">Nucleotide-binding</keyword>
<keyword evidence="3 6" id="KW-0067">ATP-binding</keyword>
<sequence>MSAEFQGNTTTQSQTLENICAEESLDSSEHELCCFGMIPGITGYFECLTTADIPSFFTVQLKSAKQFTSEELGITGHVSTEHGTMIQGLLDVPEISTKLSCLPTMTALGKKRKSFGRERCDLELTIFGVPEVFDEIGRWLQDFDAYLQDPRVCHIDVKYCNPHRLSFTDISSCPLVSAVVGNLANLMLQPISDRPNLLDTLSNCIDLDEAPQPRVIKSKLRLHQKQALHFMICREQGWRKKHNIPDLWDRVDTDRGRIYVNTVTNVYQNNTPQQTLGGIIADPMGLGKTLTMIALIAADLERDSEEELDEDDEILATRNISATLVIVPPPLISAWEEQLSDHLVDGELPYSRYHGKDKASARHKLQTDRLVLTTYHTVSAEWKKGTSSDDSVLFSVRWKRIVLDEAHFIRNGNSRMARAICALQSRTRWAVTGTPIQNRLGDLMSFLKFVRAHPYADPKQFDTDISQLWRSGKDEEAVNRLRRLSSCLLLRRPKTTIALPERTDLECPVAFDTDEREAYKQIHQQAIVKIDEVLRSESGAFKSNVFVHVLQQIETLRLFCSLGLRYHTRHEARAGSSTQSEDWSKMAQAIFNSQRQMGSVSCLQCASVLGLTESLLDDGHPLLQGGQFSRCLKFLCGECTQRSKSVMRCGHRQHCPTTTVTTDSNAFEETDGVNLRDLGSSSHLPSKIKALVADIQSLPANTKCIVFSTWRLTLDVVEAALNQASIPSLRFDGKLPQKDRQSVISRFRDGSIRVMLLTLSCGAVGLTLTAASRAYLLEPHWNPTLEEQALARIHRLGQTQEVKTVRLYVRDSFEE</sequence>
<dbReference type="Proteomes" id="UP001465668">
    <property type="component" value="Unassembled WGS sequence"/>
</dbReference>
<evidence type="ECO:0000313" key="6">
    <source>
        <dbReference type="EMBL" id="KAK9776572.1"/>
    </source>
</evidence>
<evidence type="ECO:0000259" key="4">
    <source>
        <dbReference type="PROSITE" id="PS51192"/>
    </source>
</evidence>
<dbReference type="InterPro" id="IPR050628">
    <property type="entry name" value="SNF2_RAD54_helicase_TF"/>
</dbReference>
<dbReference type="PANTHER" id="PTHR45626">
    <property type="entry name" value="TRANSCRIPTION TERMINATION FACTOR 2-RELATED"/>
    <property type="match status" value="1"/>
</dbReference>
<accession>A0ABR2XSA5</accession>
<dbReference type="SMART" id="SM00487">
    <property type="entry name" value="DEXDc"/>
    <property type="match status" value="1"/>
</dbReference>
<dbReference type="GO" id="GO:0005524">
    <property type="term" value="F:ATP binding"/>
    <property type="evidence" value="ECO:0007669"/>
    <property type="project" value="UniProtKB-KW"/>
</dbReference>
<dbReference type="InterPro" id="IPR049730">
    <property type="entry name" value="SNF2/RAD54-like_C"/>
</dbReference>
<dbReference type="CDD" id="cd18008">
    <property type="entry name" value="DEXDc_SHPRH-like"/>
    <property type="match status" value="1"/>
</dbReference>
<dbReference type="GO" id="GO:0004386">
    <property type="term" value="F:helicase activity"/>
    <property type="evidence" value="ECO:0007669"/>
    <property type="project" value="UniProtKB-KW"/>
</dbReference>
<dbReference type="InterPro" id="IPR038718">
    <property type="entry name" value="SNF2-like_sf"/>
</dbReference>
<dbReference type="SMART" id="SM00490">
    <property type="entry name" value="HELICc"/>
    <property type="match status" value="1"/>
</dbReference>